<keyword evidence="5" id="KW-0067">ATP-binding</keyword>
<dbReference type="EC" id="6.1.1.4" evidence="2"/>
<dbReference type="SUPFAM" id="SSF52374">
    <property type="entry name" value="Nucleotidylyl transferase"/>
    <property type="match status" value="1"/>
</dbReference>
<evidence type="ECO:0000256" key="2">
    <source>
        <dbReference type="ARBA" id="ARBA00013164"/>
    </source>
</evidence>
<reference evidence="8" key="1">
    <citation type="journal article" date="2021" name="Front. Microbiol.">
        <title>Genome Analysis of a Verrucomicrobial Endosymbiont With a Tiny Genome Discovered in an Antarctic Lake.</title>
        <authorList>
            <person name="Williams T.J."/>
            <person name="Allen M.A."/>
            <person name="Ivanova N."/>
            <person name="Huntemann M."/>
            <person name="Haque S."/>
            <person name="Hancock A.M."/>
            <person name="Brazendale S."/>
            <person name="Cavicchioli R."/>
        </authorList>
    </citation>
    <scope>NUCLEOTIDE SEQUENCE</scope>
    <source>
        <strain evidence="8">MAG_Ga0307966_1000010</strain>
    </source>
</reference>
<evidence type="ECO:0000256" key="3">
    <source>
        <dbReference type="ARBA" id="ARBA00022598"/>
    </source>
</evidence>
<proteinExistence type="inferred from homology"/>
<keyword evidence="3" id="KW-0436">Ligase</keyword>
<dbReference type="AlphaFoldDB" id="A0AA51BLI5"/>
<dbReference type="Gene3D" id="1.10.730.10">
    <property type="entry name" value="Isoleucyl-tRNA Synthetase, Domain 1"/>
    <property type="match status" value="1"/>
</dbReference>
<evidence type="ECO:0000313" key="8">
    <source>
        <dbReference type="EMBL" id="WMI30461.1"/>
    </source>
</evidence>
<evidence type="ECO:0000256" key="5">
    <source>
        <dbReference type="ARBA" id="ARBA00022840"/>
    </source>
</evidence>
<dbReference type="Proteomes" id="UP001238843">
    <property type="component" value="Chromosome"/>
</dbReference>
<evidence type="ECO:0000256" key="7">
    <source>
        <dbReference type="ARBA" id="ARBA00023146"/>
    </source>
</evidence>
<protein>
    <recommendedName>
        <fullName evidence="2">leucine--tRNA ligase</fullName>
        <ecNumber evidence="2">6.1.1.4</ecNumber>
    </recommendedName>
</protein>
<dbReference type="PRINTS" id="PR00985">
    <property type="entry name" value="TRNASYNTHLEU"/>
</dbReference>
<keyword evidence="6" id="KW-0648">Protein biosynthesis</keyword>
<dbReference type="GO" id="GO:0005524">
    <property type="term" value="F:ATP binding"/>
    <property type="evidence" value="ECO:0007669"/>
    <property type="project" value="UniProtKB-KW"/>
</dbReference>
<dbReference type="InterPro" id="IPR014729">
    <property type="entry name" value="Rossmann-like_a/b/a_fold"/>
</dbReference>
<name>A0AA51BLI5_9BACT</name>
<accession>A0AA51BLI5</accession>
<reference evidence="8" key="2">
    <citation type="submission" date="2023-06" db="EMBL/GenBank/DDBJ databases">
        <authorList>
            <person name="Williams T.J."/>
            <person name="Allen M.A."/>
            <person name="Ivanova N."/>
            <person name="Huntemann M."/>
            <person name="Haque S."/>
            <person name="Hancock A.M."/>
            <person name="Brazendale S."/>
            <person name="Cavicchioli R."/>
        </authorList>
    </citation>
    <scope>NUCLEOTIDE SEQUENCE</scope>
    <source>
        <strain evidence="8">MAG_Ga0307966_1000010</strain>
    </source>
</reference>
<keyword evidence="4" id="KW-0547">Nucleotide-binding</keyword>
<organism evidence="8">
    <name type="scientific">Candidatus Organicella extenuata</name>
    <dbReference type="NCBI Taxonomy" id="2841811"/>
    <lineage>
        <taxon>Bacteria</taxon>
        <taxon>Pseudomonadati</taxon>
        <taxon>Verrucomicrobiota</taxon>
        <taxon>Candidatus Organicella</taxon>
    </lineage>
</organism>
<dbReference type="GO" id="GO:0006429">
    <property type="term" value="P:leucyl-tRNA aminoacylation"/>
    <property type="evidence" value="ECO:0007669"/>
    <property type="project" value="InterPro"/>
</dbReference>
<dbReference type="EMBL" id="CP128385">
    <property type="protein sequence ID" value="WMI30461.1"/>
    <property type="molecule type" value="Genomic_DNA"/>
</dbReference>
<keyword evidence="7" id="KW-0030">Aminoacyl-tRNA synthetase</keyword>
<dbReference type="PANTHER" id="PTHR43740:SF2">
    <property type="entry name" value="LEUCINE--TRNA LIGASE, MITOCHONDRIAL"/>
    <property type="match status" value="1"/>
</dbReference>
<sequence>MSAEEVDCDGLSERGKHFTKYKFLNQWVLKIKKHSLSYINSLNFINWPIQTKNMQSRWIGVHRGRYTYTTTNTKQFLAKVTLKWNFWCIFFIKKFKIPSLFTHKIYSALPTKLHKKLFQKTSLNLNKTKGFGIPNIQVNLFLNRTSVELCTTKNSKLGGGTHPTLNKFSFIFFWSVLVFTYAKGIKKRSLTLINSLQYDSIVTSFLKLNYWVRLIGLERVRFKLKDWVFSRQRYWGEPFPIVWLDIKTYMQLCSFNILNRCLFNNLPTYPIRKGSGLSYLLCIPLPLKNLPLRIEPFNKKKRTLHFIDIRRGFGGFTYKPKEVVLFKFGLRTSCLREVNVMPQWAGSSWYYLKYMDSVNKKGFLLKSNLKKWNKPDIYVGGSEHAVLHLLYARFWNYTLHEQKRLYTKEPFKDLKHQGLVLTKVKVYRNLYVKKKQSLVLKKYNFITKNIKKPLITYFKKMSKSSGVSLNPLKITNRFGLDSFRVYEMLKPICESKVWSTRSLSEISFSLKNAYLSVFNKKFIRLKEGLIFNIRVLDFNNVHTTLNQLCKVFKKNNTQDFIKNLRTLYLYTPVISEELWLRLGFLKKISLSYIPAPNDSLL</sequence>
<evidence type="ECO:0000256" key="1">
    <source>
        <dbReference type="ARBA" id="ARBA00005594"/>
    </source>
</evidence>
<dbReference type="GO" id="GO:0004823">
    <property type="term" value="F:leucine-tRNA ligase activity"/>
    <property type="evidence" value="ECO:0007669"/>
    <property type="project" value="UniProtKB-EC"/>
</dbReference>
<dbReference type="InterPro" id="IPR002302">
    <property type="entry name" value="Leu-tRNA-ligase"/>
</dbReference>
<dbReference type="Gene3D" id="3.40.50.620">
    <property type="entry name" value="HUPs"/>
    <property type="match status" value="3"/>
</dbReference>
<gene>
    <name evidence="8" type="ORF">QTO32_00910</name>
</gene>
<evidence type="ECO:0000256" key="6">
    <source>
        <dbReference type="ARBA" id="ARBA00022917"/>
    </source>
</evidence>
<comment type="similarity">
    <text evidence="1">Belongs to the class-I aminoacyl-tRNA synthetase family.</text>
</comment>
<evidence type="ECO:0000256" key="4">
    <source>
        <dbReference type="ARBA" id="ARBA00022741"/>
    </source>
</evidence>
<dbReference type="PANTHER" id="PTHR43740">
    <property type="entry name" value="LEUCYL-TRNA SYNTHETASE"/>
    <property type="match status" value="1"/>
</dbReference>